<accession>A0A2S6ILI6</accession>
<dbReference type="OrthoDB" id="750023at2"/>
<reference evidence="2 3" key="1">
    <citation type="submission" date="2018-02" db="EMBL/GenBank/DDBJ databases">
        <title>Genomic Encyclopedia of Archaeal and Bacterial Type Strains, Phase II (KMG-II): from individual species to whole genera.</title>
        <authorList>
            <person name="Goeker M."/>
        </authorList>
    </citation>
    <scope>NUCLEOTIDE SEQUENCE [LARGE SCALE GENOMIC DNA]</scope>
    <source>
        <strain evidence="2 3">DSM 16809</strain>
    </source>
</reference>
<evidence type="ECO:0000256" key="1">
    <source>
        <dbReference type="SAM" id="SignalP"/>
    </source>
</evidence>
<gene>
    <name evidence="2" type="ORF">LY01_01832</name>
</gene>
<proteinExistence type="predicted"/>
<dbReference type="EMBL" id="PTJE01000003">
    <property type="protein sequence ID" value="PPK95079.1"/>
    <property type="molecule type" value="Genomic_DNA"/>
</dbReference>
<keyword evidence="3" id="KW-1185">Reference proteome</keyword>
<dbReference type="Proteomes" id="UP000239002">
    <property type="component" value="Unassembled WGS sequence"/>
</dbReference>
<sequence>MKRILLFIAAGLMMTITAQANEIDLKESNDFKITDSRYRSAQPVLFTYNNVDYAIFPNGKIEFKLPNRNARSTNRRGVNRRYSLNSVSNYSTYRRNYVRYNRSGQAVKIGDTRIYYNSRGDVARVGKLNVAYRNGVLRKVGGLEVQYNRRGKITAARGHVLVRNNYGRGHDCNDHNFGHFHDQEDDNQDWDNGIYFKRNSKK</sequence>
<organism evidence="2 3">
    <name type="scientific">Nonlabens xylanidelens</name>
    <dbReference type="NCBI Taxonomy" id="191564"/>
    <lineage>
        <taxon>Bacteria</taxon>
        <taxon>Pseudomonadati</taxon>
        <taxon>Bacteroidota</taxon>
        <taxon>Flavobacteriia</taxon>
        <taxon>Flavobacteriales</taxon>
        <taxon>Flavobacteriaceae</taxon>
        <taxon>Nonlabens</taxon>
    </lineage>
</organism>
<comment type="caution">
    <text evidence="2">The sequence shown here is derived from an EMBL/GenBank/DDBJ whole genome shotgun (WGS) entry which is preliminary data.</text>
</comment>
<protein>
    <recommendedName>
        <fullName evidence="4">MORN repeat protein</fullName>
    </recommendedName>
</protein>
<feature type="chain" id="PRO_5015398593" description="MORN repeat protein" evidence="1">
    <location>
        <begin position="21"/>
        <end position="202"/>
    </location>
</feature>
<dbReference type="AlphaFoldDB" id="A0A2S6ILI6"/>
<evidence type="ECO:0000313" key="2">
    <source>
        <dbReference type="EMBL" id="PPK95079.1"/>
    </source>
</evidence>
<keyword evidence="1" id="KW-0732">Signal</keyword>
<evidence type="ECO:0000313" key="3">
    <source>
        <dbReference type="Proteomes" id="UP000239002"/>
    </source>
</evidence>
<feature type="signal peptide" evidence="1">
    <location>
        <begin position="1"/>
        <end position="20"/>
    </location>
</feature>
<evidence type="ECO:0008006" key="4">
    <source>
        <dbReference type="Google" id="ProtNLM"/>
    </source>
</evidence>
<dbReference type="RefSeq" id="WP_104515508.1">
    <property type="nucleotide sequence ID" value="NZ_MQVW01000024.1"/>
</dbReference>
<name>A0A2S6ILI6_9FLAO</name>